<dbReference type="AlphaFoldDB" id="D3YCA1"/>
<feature type="non-terminal residue" evidence="2">
    <location>
        <position position="1"/>
    </location>
</feature>
<protein>
    <submittedName>
        <fullName evidence="2">PTP-like phytase</fullName>
    </submittedName>
</protein>
<dbReference type="Pfam" id="PF14566">
    <property type="entry name" value="PTPlike_phytase"/>
    <property type="match status" value="1"/>
</dbReference>
<dbReference type="PROSITE" id="PS50056">
    <property type="entry name" value="TYR_PHOSPHATASE_2"/>
    <property type="match status" value="1"/>
</dbReference>
<dbReference type="Gene3D" id="3.30.70.1690">
    <property type="match status" value="1"/>
</dbReference>
<dbReference type="InterPro" id="IPR029021">
    <property type="entry name" value="Prot-tyrosine_phosphatase-like"/>
</dbReference>
<dbReference type="InterPro" id="IPR000387">
    <property type="entry name" value="Tyr_Pase_dom"/>
</dbReference>
<dbReference type="Gene3D" id="3.90.190.10">
    <property type="entry name" value="Protein tyrosine phosphatase superfamily"/>
    <property type="match status" value="1"/>
</dbReference>
<sequence length="130" mass="14765">VDLREETHVLVNDGIPLSWYGIHNWENVGMPLAEIEADETERFGAMIGTEISASTVKDDMPKDEMIIDVESAMSEKELVEGEGFKYFRLPIKDHCWPEAEQIDTFVSFVKSIDPDQVWLHVHCEAGNGRT</sequence>
<dbReference type="SUPFAM" id="SSF52799">
    <property type="entry name" value="(Phosphotyrosine protein) phosphatases II"/>
    <property type="match status" value="1"/>
</dbReference>
<reference evidence="2" key="1">
    <citation type="journal article" date="2011" name="Environ. Microbiol.">
        <title>Diversity, abundance and characterization of ruminal cysteine phytases suggest their important role in phytate degradation.</title>
        <authorList>
            <person name="Huang H."/>
            <person name="Zhang R."/>
            <person name="Fu D."/>
            <person name="Luo J."/>
            <person name="Li Z."/>
            <person name="Luo H."/>
            <person name="Shi P."/>
            <person name="Yang P."/>
            <person name="Diao Q."/>
            <person name="Yao B."/>
        </authorList>
    </citation>
    <scope>NUCLEOTIDE SEQUENCE</scope>
</reference>
<feature type="non-terminal residue" evidence="2">
    <location>
        <position position="130"/>
    </location>
</feature>
<proteinExistence type="predicted"/>
<feature type="domain" description="Tyrosine specific protein phosphatases" evidence="1">
    <location>
        <begin position="103"/>
        <end position="130"/>
    </location>
</feature>
<dbReference type="EMBL" id="GU451801">
    <property type="protein sequence ID" value="ADD26679.1"/>
    <property type="molecule type" value="Genomic_DNA"/>
</dbReference>
<evidence type="ECO:0000313" key="2">
    <source>
        <dbReference type="EMBL" id="ADD26679.1"/>
    </source>
</evidence>
<accession>D3YCA1</accession>
<name>D3YCA1_9ZZZZ</name>
<evidence type="ECO:0000259" key="1">
    <source>
        <dbReference type="PROSITE" id="PS50056"/>
    </source>
</evidence>
<organism evidence="2">
    <name type="scientific">uncultured microorganism</name>
    <dbReference type="NCBI Taxonomy" id="358574"/>
    <lineage>
        <taxon>unclassified sequences</taxon>
        <taxon>environmental samples</taxon>
    </lineage>
</organism>
<dbReference type="SMART" id="SM01301">
    <property type="entry name" value="PTPlike_phytase"/>
    <property type="match status" value="1"/>
</dbReference>